<sequence length="212" mass="23063">ARGSAARTRNGFSPPPAFARETGVWGDANASQSYTTSLPAEGPSRIYTKWVVYKGKGAVSFEPVRPAWKAVGQNGVAIDREGSLLLQFAKCTGPRTYDWSTKKTFALSVAELGDIIIGQEAKFFHDPGMQTSQAGQVTKSLKLSPVENGWFISLTVNEGNDKVTHSVPLTGAEFAILQRIAEYLVPYLLGMEMVFQGPIDVPMDPIPQGERR</sequence>
<dbReference type="Pfam" id="PF08536">
    <property type="entry name" value="Whirly"/>
    <property type="match status" value="1"/>
</dbReference>
<dbReference type="SUPFAM" id="SSF54447">
    <property type="entry name" value="ssDNA-binding transcriptional regulator domain"/>
    <property type="match status" value="1"/>
</dbReference>
<dbReference type="AlphaFoldDB" id="A0A8S1IP92"/>
<comment type="similarity">
    <text evidence="1">Belongs to the Whirly family.</text>
</comment>
<reference evidence="3" key="1">
    <citation type="submission" date="2020-12" db="EMBL/GenBank/DDBJ databases">
        <authorList>
            <person name="Iha C."/>
        </authorList>
    </citation>
    <scope>NUCLEOTIDE SEQUENCE</scope>
</reference>
<dbReference type="GO" id="GO:0003697">
    <property type="term" value="F:single-stranded DNA binding"/>
    <property type="evidence" value="ECO:0007669"/>
    <property type="project" value="InterPro"/>
</dbReference>
<dbReference type="Gene3D" id="2.30.31.10">
    <property type="entry name" value="Transcriptional Coactivator Pc4, Chain A"/>
    <property type="match status" value="1"/>
</dbReference>
<dbReference type="PANTHER" id="PTHR31745">
    <property type="entry name" value="SINGLE-STRANDED DNA-BINDING PROTEIN WHY2, MITOCHONDRIAL"/>
    <property type="match status" value="1"/>
</dbReference>
<dbReference type="InterPro" id="IPR013742">
    <property type="entry name" value="Whirly"/>
</dbReference>
<evidence type="ECO:0000256" key="1">
    <source>
        <dbReference type="ARBA" id="ARBA00006061"/>
    </source>
</evidence>
<dbReference type="PANTHER" id="PTHR31745:SF1">
    <property type="entry name" value="SINGLE-STRANDED DNA-BINDING PROTEIN WHY2, MITOCHONDRIAL"/>
    <property type="match status" value="1"/>
</dbReference>
<evidence type="ECO:0000256" key="2">
    <source>
        <dbReference type="ARBA" id="ARBA00022946"/>
    </source>
</evidence>
<feature type="non-terminal residue" evidence="3">
    <location>
        <position position="212"/>
    </location>
</feature>
<name>A0A8S1IP92_9CHLO</name>
<dbReference type="GO" id="GO:0006952">
    <property type="term" value="P:defense response"/>
    <property type="evidence" value="ECO:0007669"/>
    <property type="project" value="InterPro"/>
</dbReference>
<evidence type="ECO:0000313" key="4">
    <source>
        <dbReference type="Proteomes" id="UP000708148"/>
    </source>
</evidence>
<proteinExistence type="inferred from homology"/>
<keyword evidence="2" id="KW-0809">Transit peptide</keyword>
<accession>A0A8S1IP92</accession>
<protein>
    <submittedName>
        <fullName evidence="3">Uncharacterized protein</fullName>
    </submittedName>
</protein>
<evidence type="ECO:0000313" key="3">
    <source>
        <dbReference type="EMBL" id="CAD7696573.1"/>
    </source>
</evidence>
<dbReference type="EMBL" id="CAJHUC010000506">
    <property type="protein sequence ID" value="CAD7696573.1"/>
    <property type="molecule type" value="Genomic_DNA"/>
</dbReference>
<keyword evidence="4" id="KW-1185">Reference proteome</keyword>
<comment type="caution">
    <text evidence="3">The sequence shown here is derived from an EMBL/GenBank/DDBJ whole genome shotgun (WGS) entry which is preliminary data.</text>
</comment>
<dbReference type="Proteomes" id="UP000708148">
    <property type="component" value="Unassembled WGS sequence"/>
</dbReference>
<dbReference type="OrthoDB" id="511009at2759"/>
<gene>
    <name evidence="3" type="ORF">OSTQU699_LOCUS1934</name>
</gene>
<dbReference type="InterPro" id="IPR009044">
    <property type="entry name" value="ssDNA-bd_transcriptional_reg"/>
</dbReference>
<organism evidence="3 4">
    <name type="scientific">Ostreobium quekettii</name>
    <dbReference type="NCBI Taxonomy" id="121088"/>
    <lineage>
        <taxon>Eukaryota</taxon>
        <taxon>Viridiplantae</taxon>
        <taxon>Chlorophyta</taxon>
        <taxon>core chlorophytes</taxon>
        <taxon>Ulvophyceae</taxon>
        <taxon>TCBD clade</taxon>
        <taxon>Bryopsidales</taxon>
        <taxon>Ostreobineae</taxon>
        <taxon>Ostreobiaceae</taxon>
        <taxon>Ostreobium</taxon>
    </lineage>
</organism>
<dbReference type="GO" id="GO:0006355">
    <property type="term" value="P:regulation of DNA-templated transcription"/>
    <property type="evidence" value="ECO:0007669"/>
    <property type="project" value="InterPro"/>
</dbReference>